<protein>
    <submittedName>
        <fullName evidence="2">Uncharacterized protein</fullName>
    </submittedName>
</protein>
<gene>
    <name evidence="2" type="ORF">Tci_894534</name>
</gene>
<dbReference type="EMBL" id="BKCJ011338237">
    <property type="protein sequence ID" value="GFD22565.1"/>
    <property type="molecule type" value="Genomic_DNA"/>
</dbReference>
<organism evidence="2">
    <name type="scientific">Tanacetum cinerariifolium</name>
    <name type="common">Dalmatian daisy</name>
    <name type="synonym">Chrysanthemum cinerariifolium</name>
    <dbReference type="NCBI Taxonomy" id="118510"/>
    <lineage>
        <taxon>Eukaryota</taxon>
        <taxon>Viridiplantae</taxon>
        <taxon>Streptophyta</taxon>
        <taxon>Embryophyta</taxon>
        <taxon>Tracheophyta</taxon>
        <taxon>Spermatophyta</taxon>
        <taxon>Magnoliopsida</taxon>
        <taxon>eudicotyledons</taxon>
        <taxon>Gunneridae</taxon>
        <taxon>Pentapetalae</taxon>
        <taxon>asterids</taxon>
        <taxon>campanulids</taxon>
        <taxon>Asterales</taxon>
        <taxon>Asteraceae</taxon>
        <taxon>Asteroideae</taxon>
        <taxon>Anthemideae</taxon>
        <taxon>Anthemidinae</taxon>
        <taxon>Tanacetum</taxon>
    </lineage>
</organism>
<name>A0A699UHU6_TANCI</name>
<feature type="non-terminal residue" evidence="2">
    <location>
        <position position="1"/>
    </location>
</feature>
<proteinExistence type="predicted"/>
<evidence type="ECO:0000313" key="2">
    <source>
        <dbReference type="EMBL" id="GFD22565.1"/>
    </source>
</evidence>
<reference evidence="2" key="1">
    <citation type="journal article" date="2019" name="Sci. Rep.">
        <title>Draft genome of Tanacetum cinerariifolium, the natural source of mosquito coil.</title>
        <authorList>
            <person name="Yamashiro T."/>
            <person name="Shiraishi A."/>
            <person name="Satake H."/>
            <person name="Nakayama K."/>
        </authorList>
    </citation>
    <scope>NUCLEOTIDE SEQUENCE</scope>
</reference>
<accession>A0A699UHU6</accession>
<sequence>EEERNDNVDMVADGGINEIDMEMPVKEAEKETNAKKGTKNKPIKRAEREETVKASSSQPAGYYLKDMINENLIEGLVDNHRFNDSLSGIQVGKVKGKTYNLLPMGPVYEAIIRKR</sequence>
<evidence type="ECO:0000256" key="1">
    <source>
        <dbReference type="SAM" id="MobiDB-lite"/>
    </source>
</evidence>
<feature type="region of interest" description="Disordered" evidence="1">
    <location>
        <begin position="27"/>
        <end position="58"/>
    </location>
</feature>
<dbReference type="AlphaFoldDB" id="A0A699UHU6"/>
<comment type="caution">
    <text evidence="2">The sequence shown here is derived from an EMBL/GenBank/DDBJ whole genome shotgun (WGS) entry which is preliminary data.</text>
</comment>